<dbReference type="InterPro" id="IPR014054">
    <property type="entry name" value="Phage_regulatory_Rha"/>
</dbReference>
<dbReference type="Pfam" id="PF09669">
    <property type="entry name" value="Phage_pRha"/>
    <property type="match status" value="1"/>
</dbReference>
<protein>
    <submittedName>
        <fullName evidence="2">Rha family transcriptional regulator</fullName>
    </submittedName>
</protein>
<organism evidence="2 3">
    <name type="scientific">Acinetobacter junii</name>
    <dbReference type="NCBI Taxonomy" id="40215"/>
    <lineage>
        <taxon>Bacteria</taxon>
        <taxon>Pseudomonadati</taxon>
        <taxon>Pseudomonadota</taxon>
        <taxon>Gammaproteobacteria</taxon>
        <taxon>Moraxellales</taxon>
        <taxon>Moraxellaceae</taxon>
        <taxon>Acinetobacter</taxon>
    </lineage>
</organism>
<dbReference type="RefSeq" id="WP_262578399.1">
    <property type="nucleotide sequence ID" value="NZ_JAHPRE010000006.1"/>
</dbReference>
<proteinExistence type="predicted"/>
<dbReference type="AlphaFoldDB" id="A0AAW5R8I4"/>
<gene>
    <name evidence="2" type="ORF">KTH64_02290</name>
</gene>
<reference evidence="2" key="1">
    <citation type="submission" date="2021-06" db="EMBL/GenBank/DDBJ databases">
        <title>Propagation of a rapidly emergent carbapenem-resistant Acinetobacter baumannii lineage by various extra-hospital transmission networks.</title>
        <authorList>
            <person name="Calix J."/>
        </authorList>
    </citation>
    <scope>NUCLEOTIDE SEQUENCE</scope>
    <source>
        <strain evidence="2">WU_MDCI_Aw63</strain>
    </source>
</reference>
<dbReference type="Proteomes" id="UP001208534">
    <property type="component" value="Unassembled WGS sequence"/>
</dbReference>
<sequence>MNMLNSLNLRGMVFNENGEAKTTSFAVADAFGKRHSDVLKAIKNMRCSDNFAKRNFALCFEISELQNGKPRKFYQMTKDGWMFLVMGFTGEKADAIKEQFIEAFNWMATQLTQVFQSKWARYNQVSLEYKTRKDHVSCSARDMRNWRDEKPIYEGEMAQLEIDLQPQLI</sequence>
<evidence type="ECO:0000259" key="1">
    <source>
        <dbReference type="Pfam" id="PF10549"/>
    </source>
</evidence>
<name>A0AAW5R8I4_ACIJU</name>
<dbReference type="NCBIfam" id="TIGR02681">
    <property type="entry name" value="phage_pRha"/>
    <property type="match status" value="1"/>
</dbReference>
<accession>A0AAW5R8I4</accession>
<comment type="caution">
    <text evidence="2">The sequence shown here is derived from an EMBL/GenBank/DDBJ whole genome shotgun (WGS) entry which is preliminary data.</text>
</comment>
<evidence type="ECO:0000313" key="3">
    <source>
        <dbReference type="Proteomes" id="UP001208534"/>
    </source>
</evidence>
<dbReference type="EMBL" id="JAHPRE010000006">
    <property type="protein sequence ID" value="MCU4395819.1"/>
    <property type="molecule type" value="Genomic_DNA"/>
</dbReference>
<feature type="domain" description="Bacteriophage P22 Orf201 C-terminal" evidence="1">
    <location>
        <begin position="120"/>
        <end position="168"/>
    </location>
</feature>
<dbReference type="InterPro" id="IPR018877">
    <property type="entry name" value="Phage_P22_Orf201_C"/>
</dbReference>
<evidence type="ECO:0000313" key="2">
    <source>
        <dbReference type="EMBL" id="MCU4395819.1"/>
    </source>
</evidence>
<dbReference type="Pfam" id="PF10549">
    <property type="entry name" value="ORF11CD3"/>
    <property type="match status" value="1"/>
</dbReference>